<feature type="region of interest" description="Disordered" evidence="1">
    <location>
        <begin position="1"/>
        <end position="22"/>
    </location>
</feature>
<evidence type="ECO:0000313" key="3">
    <source>
        <dbReference type="Proteomes" id="UP001283361"/>
    </source>
</evidence>
<protein>
    <submittedName>
        <fullName evidence="2">Uncharacterized protein</fullName>
    </submittedName>
</protein>
<name>A0AAE1CVR4_9GAST</name>
<keyword evidence="3" id="KW-1185">Reference proteome</keyword>
<reference evidence="2" key="1">
    <citation type="journal article" date="2023" name="G3 (Bethesda)">
        <title>A reference genome for the long-term kleptoplast-retaining sea slug Elysia crispata morphotype clarki.</title>
        <authorList>
            <person name="Eastman K.E."/>
            <person name="Pendleton A.L."/>
            <person name="Shaikh M.A."/>
            <person name="Suttiyut T."/>
            <person name="Ogas R."/>
            <person name="Tomko P."/>
            <person name="Gavelis G."/>
            <person name="Widhalm J.R."/>
            <person name="Wisecaver J.H."/>
        </authorList>
    </citation>
    <scope>NUCLEOTIDE SEQUENCE</scope>
    <source>
        <strain evidence="2">ECLA1</strain>
    </source>
</reference>
<dbReference type="Proteomes" id="UP001283361">
    <property type="component" value="Unassembled WGS sequence"/>
</dbReference>
<dbReference type="EMBL" id="JAWDGP010006596">
    <property type="protein sequence ID" value="KAK3738484.1"/>
    <property type="molecule type" value="Genomic_DNA"/>
</dbReference>
<comment type="caution">
    <text evidence="2">The sequence shown here is derived from an EMBL/GenBank/DDBJ whole genome shotgun (WGS) entry which is preliminary data.</text>
</comment>
<sequence>MQDNSFCAVTEPPGDKVERSPSLVQTRISGVRQIVLDPTRDAATELLALNLQELWKRTSCQRECGQLSSLPCPALWWPV</sequence>
<evidence type="ECO:0000313" key="2">
    <source>
        <dbReference type="EMBL" id="KAK3738484.1"/>
    </source>
</evidence>
<evidence type="ECO:0000256" key="1">
    <source>
        <dbReference type="SAM" id="MobiDB-lite"/>
    </source>
</evidence>
<proteinExistence type="predicted"/>
<organism evidence="2 3">
    <name type="scientific">Elysia crispata</name>
    <name type="common">lettuce slug</name>
    <dbReference type="NCBI Taxonomy" id="231223"/>
    <lineage>
        <taxon>Eukaryota</taxon>
        <taxon>Metazoa</taxon>
        <taxon>Spiralia</taxon>
        <taxon>Lophotrochozoa</taxon>
        <taxon>Mollusca</taxon>
        <taxon>Gastropoda</taxon>
        <taxon>Heterobranchia</taxon>
        <taxon>Euthyneura</taxon>
        <taxon>Panpulmonata</taxon>
        <taxon>Sacoglossa</taxon>
        <taxon>Placobranchoidea</taxon>
        <taxon>Plakobranchidae</taxon>
        <taxon>Elysia</taxon>
    </lineage>
</organism>
<dbReference type="AlphaFoldDB" id="A0AAE1CVR4"/>
<accession>A0AAE1CVR4</accession>
<gene>
    <name evidence="2" type="ORF">RRG08_034774</name>
</gene>